<feature type="domain" description="CheW-like" evidence="12">
    <location>
        <begin position="1677"/>
        <end position="1812"/>
    </location>
</feature>
<dbReference type="SUPFAM" id="SSF47226">
    <property type="entry name" value="Histidine-containing phosphotransfer domain, HPT domain"/>
    <property type="match status" value="5"/>
</dbReference>
<dbReference type="SUPFAM" id="SSF52172">
    <property type="entry name" value="CheY-like"/>
    <property type="match status" value="1"/>
</dbReference>
<dbReference type="Gene3D" id="2.30.30.40">
    <property type="entry name" value="SH3 Domains"/>
    <property type="match status" value="1"/>
</dbReference>
<evidence type="ECO:0000256" key="9">
    <source>
        <dbReference type="SAM" id="MobiDB-lite"/>
    </source>
</evidence>
<organism evidence="14 15">
    <name type="scientific">Chitiniphilus purpureus</name>
    <dbReference type="NCBI Taxonomy" id="2981137"/>
    <lineage>
        <taxon>Bacteria</taxon>
        <taxon>Pseudomonadati</taxon>
        <taxon>Pseudomonadota</taxon>
        <taxon>Betaproteobacteria</taxon>
        <taxon>Neisseriales</taxon>
        <taxon>Chitinibacteraceae</taxon>
        <taxon>Chitiniphilus</taxon>
    </lineage>
</organism>
<evidence type="ECO:0000259" key="13">
    <source>
        <dbReference type="PROSITE" id="PS50894"/>
    </source>
</evidence>
<feature type="region of interest" description="Disordered" evidence="9">
    <location>
        <begin position="572"/>
        <end position="595"/>
    </location>
</feature>
<dbReference type="InterPro" id="IPR036890">
    <property type="entry name" value="HATPase_C_sf"/>
</dbReference>
<feature type="modified residue" description="Phosphohistidine" evidence="7">
    <location>
        <position position="647"/>
    </location>
</feature>
<evidence type="ECO:0000259" key="11">
    <source>
        <dbReference type="PROSITE" id="PS50110"/>
    </source>
</evidence>
<dbReference type="PROSITE" id="PS50110">
    <property type="entry name" value="RESPONSE_REGULATORY"/>
    <property type="match status" value="1"/>
</dbReference>
<dbReference type="InterPro" id="IPR058661">
    <property type="entry name" value="FimL_2nd"/>
</dbReference>
<protein>
    <recommendedName>
        <fullName evidence="2">histidine kinase</fullName>
        <ecNumber evidence="2">2.7.13.3</ecNumber>
    </recommendedName>
</protein>
<evidence type="ECO:0000259" key="12">
    <source>
        <dbReference type="PROSITE" id="PS50851"/>
    </source>
</evidence>
<name>A0ABY6DMZ4_9NEIS</name>
<evidence type="ECO:0000256" key="1">
    <source>
        <dbReference type="ARBA" id="ARBA00000085"/>
    </source>
</evidence>
<dbReference type="Pfam" id="PF02518">
    <property type="entry name" value="HATPase_c"/>
    <property type="match status" value="1"/>
</dbReference>
<feature type="domain" description="HPt" evidence="13">
    <location>
        <begin position="1213"/>
        <end position="1312"/>
    </location>
</feature>
<dbReference type="RefSeq" id="WP_263125170.1">
    <property type="nucleotide sequence ID" value="NZ_CP106753.1"/>
</dbReference>
<dbReference type="Gene3D" id="1.20.120.160">
    <property type="entry name" value="HPT domain"/>
    <property type="match status" value="4"/>
</dbReference>
<dbReference type="PROSITE" id="PS50851">
    <property type="entry name" value="CHEW"/>
    <property type="match status" value="1"/>
</dbReference>
<dbReference type="SMART" id="SM00260">
    <property type="entry name" value="CheW"/>
    <property type="match status" value="1"/>
</dbReference>
<dbReference type="InterPro" id="IPR005467">
    <property type="entry name" value="His_kinase_dom"/>
</dbReference>
<dbReference type="SUPFAM" id="SSF55874">
    <property type="entry name" value="ATPase domain of HSP90 chaperone/DNA topoisomerase II/histidine kinase"/>
    <property type="match status" value="1"/>
</dbReference>
<evidence type="ECO:0000256" key="4">
    <source>
        <dbReference type="ARBA" id="ARBA00022679"/>
    </source>
</evidence>
<feature type="domain" description="Response regulatory" evidence="11">
    <location>
        <begin position="1834"/>
        <end position="1950"/>
    </location>
</feature>
<dbReference type="InterPro" id="IPR051315">
    <property type="entry name" value="Bact_Chemotaxis_CheA"/>
</dbReference>
<dbReference type="CDD" id="cd00088">
    <property type="entry name" value="HPT"/>
    <property type="match status" value="2"/>
</dbReference>
<dbReference type="Gene3D" id="3.40.50.2300">
    <property type="match status" value="1"/>
</dbReference>
<dbReference type="InterPro" id="IPR004105">
    <property type="entry name" value="CheA-like_dim"/>
</dbReference>
<dbReference type="InterPro" id="IPR036641">
    <property type="entry name" value="HPT_dom_sf"/>
</dbReference>
<keyword evidence="3 8" id="KW-0597">Phosphoprotein</keyword>
<comment type="catalytic activity">
    <reaction evidence="1">
        <text>ATP + protein L-histidine = ADP + protein N-phospho-L-histidine.</text>
        <dbReference type="EC" id="2.7.13.3"/>
    </reaction>
</comment>
<dbReference type="InterPro" id="IPR037006">
    <property type="entry name" value="CheA-like_homodim_sf"/>
</dbReference>
<dbReference type="InterPro" id="IPR008207">
    <property type="entry name" value="Sig_transdc_His_kin_Hpt_dom"/>
</dbReference>
<evidence type="ECO:0000256" key="3">
    <source>
        <dbReference type="ARBA" id="ARBA00022553"/>
    </source>
</evidence>
<sequence length="1954" mass="210347">MSAHTEFDQGSLVWLKGELEQTLSRATESLRKYQSEPDAAYLKHAQTHLHQAVGALEMVELAGLARFCEEVEQLVAAIARDQANSDAVTLACSAIADACGFLDRIAAGAPNVPLALAGRFAELAETRGASPSGSELFFPQFSELTLPPGLPARPVASGDWSGFVKQQRRRFEAGLLHWLRNADTEASAAVSMARSLSELAASQTGVVRTFWWTAAGVLDALARSGPHSDIDLKQLLMRLNLQLRRLADGSGKVAERLFRDLLYVLSHVEDNQHLGGHLARAFELYTLLPGHYGDTLSPEAEDRRREARALREELATAKELWSRVAGGQGERLPALTQELARLTERSRALNIAGLDDLWAGVDDAVNRFKGGAVGENDALEMATALLLADNALAIYPTIAPDFAEQATAMRRRLAEPGSTELALPHLDAVSREAQEKLLLAQLAQEMRSNLQVIEETLDGYFRDPGRHAELGKLDVCLRQLQGALMMLDRAEAVLLLQLCQQRIQQYAIGEETPSGKELEDLAEGLSSLGFYVDALEQDGAEADKLIGPALARLAGSSVVPQAPDEVAATLEAEPPLTPEAAEPVPLAEPAPPARPLPQSDAAIDAELLEVYLEEAVDVLAAIDHHLTACRHAPHDREALTVIRRGFHTLKGSGRMVGLNHLGEAAWAVEQVLNKWLQAEHPASGALLDLIAEAHTAFIRWVAELSETGTAQVDAAGLQARAEALRQGLEQAPPAEAYSEAPTLEVDEALPETAADEIRVGDVAVSNTLFTIFRDEAGHHLQRLRDGRARLEAGEALPSDFLLSAHTLGGIASTAGFRPLGELAYALEHAVQELGNHPSEHATPLIAAIERIDGMLEAIFRLNAPDSPQDELAALNALHENALPPVQESATPGALDLGEISLDLGPETVAADDTQDAGALSFDLPEDDLDEALPELAELDGITLTDAAAPANEGEARLLPEEPAQSTGFDDDLAALLDAAMAGEPALADEPQALPELPVAPEQATVPADDAGQADDVAIDPFAPLPEENLAIALDEALAVVQDEAAASQLPGEDEPLTLSLDALPDEPQVEAGGVVPDAAGTTQLATEPVEDEPFTLSLEEAPAVPEFPAALDEAIALVDAQAHGAAPSVTDEAPHAGPQDDADWIRAQDAQVAAALDAAMGIGLVAQEPADILPAPPGRDAVPDETTLPPLHDLLGGDQSLVERRADLDNALVDEIDEQLLPVFIEEADELLPRVGNQLRTLHQGETSQADELKRTLHTLKGSARMSGAMRIGEATHRMESRLLAAGETLSQALLDELEVDYDLISALFDELAGRNQAPQAEQAGSQPQSGQPAAAPVLPQQLLATTESDGKATIRVKSELVDNLVNQAGEVAIARARIESEMLALKTSLLDLTENVTRLRGQLRELEIQSESQIVARTKEVEGKHEAFDPLEFDRFSRLQEITRFIAESVNDVSTIQHNLLKNLDESSLALTAQARMTKELQQSLMRVRMVPFSSVADRLYRLTRQTGKEVGKKVNLELRGGRVEIDRSVLEKMVSPFEHMLRNAIDHGLETVEERLDAGKSDFGEVLIEVRQEGNELVLTIKDDGRGLNLERIRAKALERGLITPEQRLNDRDLMQLIFEPGFSTASSVTQLSGRGIGMDVVKNEIGNLGGRIQVASETGQGTTFTIHLPLTLAVTQVLLVRSGPRVYAIPSVMIEQVQELKQEALAHLYESRSQEWLGSSYPFAYLPRLMGDSETVPEQKRFSTVLLLRSGAARMALHVDDLIKNVEVVVKAIGPQLARIPGVAGATVLGNGDIVLIMNPLALLARGEVAASQGSDAAVTVAPAQLQTAPVVMVVDDSLTVRKITGRLLAREGYQVVTAKDGVDGLQQLGEIHPAVMLVDIEMPRMDGFEFTRNVRANEATRGIPIIMITSRTADKHKNYAFELGVNVFLGKPYQEDELLGHIRSFITARG</sequence>
<dbReference type="InterPro" id="IPR003594">
    <property type="entry name" value="HATPase_dom"/>
</dbReference>
<dbReference type="PANTHER" id="PTHR43395:SF8">
    <property type="entry name" value="HISTIDINE KINASE"/>
    <property type="match status" value="1"/>
</dbReference>
<dbReference type="Pfam" id="PF01627">
    <property type="entry name" value="Hpt"/>
    <property type="match status" value="3"/>
</dbReference>
<dbReference type="InterPro" id="IPR011006">
    <property type="entry name" value="CheY-like_superfamily"/>
</dbReference>
<gene>
    <name evidence="14" type="ORF">N8I74_01590</name>
</gene>
<dbReference type="Pfam" id="PF01584">
    <property type="entry name" value="CheW"/>
    <property type="match status" value="1"/>
</dbReference>
<evidence type="ECO:0000259" key="10">
    <source>
        <dbReference type="PROSITE" id="PS50109"/>
    </source>
</evidence>
<dbReference type="InterPro" id="IPR004358">
    <property type="entry name" value="Sig_transdc_His_kin-like_C"/>
</dbReference>
<dbReference type="Pfam" id="PF00072">
    <property type="entry name" value="Response_reg"/>
    <property type="match status" value="1"/>
</dbReference>
<dbReference type="InterPro" id="IPR036061">
    <property type="entry name" value="CheW-like_dom_sf"/>
</dbReference>
<dbReference type="Proteomes" id="UP001061302">
    <property type="component" value="Chromosome"/>
</dbReference>
<feature type="modified residue" description="4-aspartylphosphate" evidence="8">
    <location>
        <position position="1883"/>
    </location>
</feature>
<evidence type="ECO:0000256" key="6">
    <source>
        <dbReference type="ARBA" id="ARBA00023012"/>
    </source>
</evidence>
<dbReference type="InterPro" id="IPR002545">
    <property type="entry name" value="CheW-lke_dom"/>
</dbReference>
<evidence type="ECO:0000256" key="5">
    <source>
        <dbReference type="ARBA" id="ARBA00022777"/>
    </source>
</evidence>
<keyword evidence="15" id="KW-1185">Reference proteome</keyword>
<dbReference type="Gene3D" id="1.10.287.560">
    <property type="entry name" value="Histidine kinase CheA-like, homodimeric domain"/>
    <property type="match status" value="1"/>
</dbReference>
<dbReference type="EMBL" id="CP106753">
    <property type="protein sequence ID" value="UXY15735.1"/>
    <property type="molecule type" value="Genomic_DNA"/>
</dbReference>
<keyword evidence="4" id="KW-0808">Transferase</keyword>
<dbReference type="SUPFAM" id="SSF50341">
    <property type="entry name" value="CheW-like"/>
    <property type="match status" value="1"/>
</dbReference>
<keyword evidence="6" id="KW-0902">Two-component regulatory system</keyword>
<dbReference type="PROSITE" id="PS50109">
    <property type="entry name" value="HIS_KIN"/>
    <property type="match status" value="1"/>
</dbReference>
<dbReference type="PROSITE" id="PS50894">
    <property type="entry name" value="HPT"/>
    <property type="match status" value="3"/>
</dbReference>
<dbReference type="Gene3D" id="3.30.565.10">
    <property type="entry name" value="Histidine kinase-like ATPase, C-terminal domain"/>
    <property type="match status" value="1"/>
</dbReference>
<dbReference type="SMART" id="SM00387">
    <property type="entry name" value="HATPase_c"/>
    <property type="match status" value="1"/>
</dbReference>
<feature type="compositionally biased region" description="Low complexity" evidence="9">
    <location>
        <begin position="572"/>
        <end position="585"/>
    </location>
</feature>
<proteinExistence type="predicted"/>
<evidence type="ECO:0000256" key="7">
    <source>
        <dbReference type="PROSITE-ProRule" id="PRU00110"/>
    </source>
</evidence>
<dbReference type="InterPro" id="IPR001789">
    <property type="entry name" value="Sig_transdc_resp-reg_receiver"/>
</dbReference>
<reference evidence="14" key="1">
    <citation type="submission" date="2022-10" db="EMBL/GenBank/DDBJ databases">
        <title>Chitiniphilus purpureus sp. nov., a novel chitin-degrading bacterium isolated from crawfish pond sediment.</title>
        <authorList>
            <person name="Li K."/>
        </authorList>
    </citation>
    <scope>NUCLEOTIDE SEQUENCE</scope>
    <source>
        <strain evidence="14">CD1</strain>
    </source>
</reference>
<dbReference type="Pfam" id="PF26379">
    <property type="entry name" value="FimL_2nd"/>
    <property type="match status" value="1"/>
</dbReference>
<evidence type="ECO:0000313" key="14">
    <source>
        <dbReference type="EMBL" id="UXY15735.1"/>
    </source>
</evidence>
<dbReference type="SMART" id="SM01231">
    <property type="entry name" value="H-kinase_dim"/>
    <property type="match status" value="1"/>
</dbReference>
<dbReference type="PRINTS" id="PR00344">
    <property type="entry name" value="BCTRLSENSOR"/>
</dbReference>
<accession>A0ABY6DMZ4</accession>
<dbReference type="CDD" id="cd16916">
    <property type="entry name" value="HATPase_CheA-like"/>
    <property type="match status" value="1"/>
</dbReference>
<evidence type="ECO:0000313" key="15">
    <source>
        <dbReference type="Proteomes" id="UP001061302"/>
    </source>
</evidence>
<evidence type="ECO:0000256" key="2">
    <source>
        <dbReference type="ARBA" id="ARBA00012438"/>
    </source>
</evidence>
<feature type="region of interest" description="Disordered" evidence="9">
    <location>
        <begin position="1316"/>
        <end position="1336"/>
    </location>
</feature>
<feature type="compositionally biased region" description="Polar residues" evidence="9">
    <location>
        <begin position="1317"/>
        <end position="1331"/>
    </location>
</feature>
<dbReference type="SMART" id="SM00073">
    <property type="entry name" value="HPT"/>
    <property type="match status" value="3"/>
</dbReference>
<dbReference type="SMART" id="SM00448">
    <property type="entry name" value="REC"/>
    <property type="match status" value="1"/>
</dbReference>
<feature type="compositionally biased region" description="Pro residues" evidence="9">
    <location>
        <begin position="586"/>
        <end position="595"/>
    </location>
</feature>
<feature type="domain" description="HPt" evidence="13">
    <location>
        <begin position="600"/>
        <end position="704"/>
    </location>
</feature>
<dbReference type="PANTHER" id="PTHR43395">
    <property type="entry name" value="SENSOR HISTIDINE KINASE CHEA"/>
    <property type="match status" value="1"/>
</dbReference>
<dbReference type="EC" id="2.7.13.3" evidence="2"/>
<feature type="modified residue" description="Phosphohistidine" evidence="7">
    <location>
        <position position="1258"/>
    </location>
</feature>
<evidence type="ECO:0000256" key="8">
    <source>
        <dbReference type="PROSITE-ProRule" id="PRU00169"/>
    </source>
</evidence>
<keyword evidence="5" id="KW-0418">Kinase</keyword>
<feature type="modified residue" description="Phosphohistidine" evidence="7">
    <location>
        <position position="805"/>
    </location>
</feature>
<feature type="domain" description="HPt" evidence="13">
    <location>
        <begin position="761"/>
        <end position="858"/>
    </location>
</feature>
<feature type="domain" description="Histidine kinase" evidence="10">
    <location>
        <begin position="1423"/>
        <end position="1675"/>
    </location>
</feature>